<keyword evidence="2" id="KW-1185">Reference proteome</keyword>
<protein>
    <submittedName>
        <fullName evidence="1">Uncharacterized protein</fullName>
    </submittedName>
</protein>
<gene>
    <name evidence="1" type="ORF">IWQ60_005802</name>
</gene>
<sequence>MTSAVLEAQAATVRSLAHRTPTLAEYRALRETAGAKLTVPPLSLNDLLRYYYIELQCLSLEITQEERSAGKGLEVLVVTAPLNVFDVVLREVDETATWATRTGGASASELRWSLRFKTHHTRCCLWVQDNRYVTGQQVVF</sequence>
<organism evidence="1 2">
    <name type="scientific">Tieghemiomyces parasiticus</name>
    <dbReference type="NCBI Taxonomy" id="78921"/>
    <lineage>
        <taxon>Eukaryota</taxon>
        <taxon>Fungi</taxon>
        <taxon>Fungi incertae sedis</taxon>
        <taxon>Zoopagomycota</taxon>
        <taxon>Kickxellomycotina</taxon>
        <taxon>Dimargaritomycetes</taxon>
        <taxon>Dimargaritales</taxon>
        <taxon>Dimargaritaceae</taxon>
        <taxon>Tieghemiomyces</taxon>
    </lineage>
</organism>
<dbReference type="EMBL" id="JANBPT010000326">
    <property type="protein sequence ID" value="KAJ1923549.1"/>
    <property type="molecule type" value="Genomic_DNA"/>
</dbReference>
<evidence type="ECO:0000313" key="1">
    <source>
        <dbReference type="EMBL" id="KAJ1923549.1"/>
    </source>
</evidence>
<reference evidence="1" key="1">
    <citation type="submission" date="2022-07" db="EMBL/GenBank/DDBJ databases">
        <title>Phylogenomic reconstructions and comparative analyses of Kickxellomycotina fungi.</title>
        <authorList>
            <person name="Reynolds N.K."/>
            <person name="Stajich J.E."/>
            <person name="Barry K."/>
            <person name="Grigoriev I.V."/>
            <person name="Crous P."/>
            <person name="Smith M.E."/>
        </authorList>
    </citation>
    <scope>NUCLEOTIDE SEQUENCE</scope>
    <source>
        <strain evidence="1">RSA 861</strain>
    </source>
</reference>
<accession>A0A9W8DSR0</accession>
<comment type="caution">
    <text evidence="1">The sequence shown here is derived from an EMBL/GenBank/DDBJ whole genome shotgun (WGS) entry which is preliminary data.</text>
</comment>
<proteinExistence type="predicted"/>
<evidence type="ECO:0000313" key="2">
    <source>
        <dbReference type="Proteomes" id="UP001150569"/>
    </source>
</evidence>
<name>A0A9W8DSR0_9FUNG</name>
<dbReference type="AlphaFoldDB" id="A0A9W8DSR0"/>
<dbReference type="Proteomes" id="UP001150569">
    <property type="component" value="Unassembled WGS sequence"/>
</dbReference>